<reference evidence="2" key="1">
    <citation type="journal article" date="2010" name="J. Med. Entomol.">
        <title>The salivary gland transcriptome of the eastern tree hole mosquito, Ochlerotatus triseriatus.</title>
        <authorList>
            <person name="Calvo E."/>
            <person name="Sanchez-Vargas I."/>
            <person name="Kotsyfakis M."/>
            <person name="Favreau A.J."/>
            <person name="Barbian K.D."/>
            <person name="Pham V.M."/>
            <person name="Olson K.E."/>
            <person name="Ribeiro J.M."/>
        </authorList>
    </citation>
    <scope>NUCLEOTIDE SEQUENCE</scope>
    <source>
        <tissue evidence="2">Salivary glands</tissue>
    </source>
</reference>
<name>C6ZQT1_OCHTR</name>
<protein>
    <submittedName>
        <fullName evidence="2">KKK circle protein</fullName>
    </submittedName>
</protein>
<proteinExistence type="evidence at transcript level"/>
<organism evidence="2">
    <name type="scientific">Ochlerotatus triseriatus</name>
    <name type="common">Eastern treehole mosquito</name>
    <name type="synonym">Aedes triseriatus</name>
    <dbReference type="NCBI Taxonomy" id="7162"/>
    <lineage>
        <taxon>Eukaryota</taxon>
        <taxon>Metazoa</taxon>
        <taxon>Ecdysozoa</taxon>
        <taxon>Arthropoda</taxon>
        <taxon>Hexapoda</taxon>
        <taxon>Insecta</taxon>
        <taxon>Pterygota</taxon>
        <taxon>Neoptera</taxon>
        <taxon>Endopterygota</taxon>
        <taxon>Diptera</taxon>
        <taxon>Nematocera</taxon>
        <taxon>Culicoidea</taxon>
        <taxon>Culicidae</taxon>
        <taxon>Culicinae</taxon>
        <taxon>Aedini</taxon>
        <taxon>Ochlerotatus</taxon>
        <taxon>Protomacleaya</taxon>
    </lineage>
</organism>
<keyword evidence="1" id="KW-0732">Signal</keyword>
<evidence type="ECO:0000313" key="2">
    <source>
        <dbReference type="EMBL" id="ACU30935.1"/>
    </source>
</evidence>
<dbReference type="AlphaFoldDB" id="C6ZQT1"/>
<dbReference type="EMBL" id="EZ114882">
    <property type="protein sequence ID" value="ACU30935.1"/>
    <property type="molecule type" value="mRNA"/>
</dbReference>
<feature type="chain" id="PRO_5002975363" evidence="1">
    <location>
        <begin position="18"/>
        <end position="114"/>
    </location>
</feature>
<evidence type="ECO:0000256" key="1">
    <source>
        <dbReference type="SAM" id="SignalP"/>
    </source>
</evidence>
<accession>C6ZQT1</accession>
<feature type="signal peptide" evidence="1">
    <location>
        <begin position="1"/>
        <end position="17"/>
    </location>
</feature>
<sequence>MKIVLGLILAAATVALSAPSPDRLKSQEQKPVTENYNYPFFQNSMNNGLVGGSWPAFGSMASKQPAFPFPTDFGSFPKIAGNDGVVAKAGMSCTFENGKKKCTNHESQAKTRYS</sequence>